<keyword evidence="1" id="KW-1133">Transmembrane helix</keyword>
<keyword evidence="1" id="KW-0472">Membrane</keyword>
<comment type="caution">
    <text evidence="2">The sequence shown here is derived from an EMBL/GenBank/DDBJ whole genome shotgun (WGS) entry which is preliminary data.</text>
</comment>
<organism evidence="2 3">
    <name type="scientific">Paenibacillus eucommiae</name>
    <dbReference type="NCBI Taxonomy" id="1355755"/>
    <lineage>
        <taxon>Bacteria</taxon>
        <taxon>Bacillati</taxon>
        <taxon>Bacillota</taxon>
        <taxon>Bacilli</taxon>
        <taxon>Bacillales</taxon>
        <taxon>Paenibacillaceae</taxon>
        <taxon>Paenibacillus</taxon>
    </lineage>
</organism>
<keyword evidence="3" id="KW-1185">Reference proteome</keyword>
<proteinExistence type="predicted"/>
<feature type="transmembrane region" description="Helical" evidence="1">
    <location>
        <begin position="136"/>
        <end position="154"/>
    </location>
</feature>
<feature type="transmembrane region" description="Helical" evidence="1">
    <location>
        <begin position="86"/>
        <end position="105"/>
    </location>
</feature>
<accession>A0ABS4IZ06</accession>
<feature type="transmembrane region" description="Helical" evidence="1">
    <location>
        <begin position="33"/>
        <end position="51"/>
    </location>
</feature>
<dbReference type="RefSeq" id="WP_209974152.1">
    <property type="nucleotide sequence ID" value="NZ_JAGGLB010000015.1"/>
</dbReference>
<keyword evidence="1" id="KW-0812">Transmembrane</keyword>
<reference evidence="2 3" key="1">
    <citation type="submission" date="2021-03" db="EMBL/GenBank/DDBJ databases">
        <title>Genomic Encyclopedia of Type Strains, Phase IV (KMG-IV): sequencing the most valuable type-strain genomes for metagenomic binning, comparative biology and taxonomic classification.</title>
        <authorList>
            <person name="Goeker M."/>
        </authorList>
    </citation>
    <scope>NUCLEOTIDE SEQUENCE [LARGE SCALE GENOMIC DNA]</scope>
    <source>
        <strain evidence="2 3">DSM 26048</strain>
    </source>
</reference>
<gene>
    <name evidence="2" type="ORF">J2Z66_004437</name>
</gene>
<dbReference type="EMBL" id="JAGGLB010000015">
    <property type="protein sequence ID" value="MBP1992824.1"/>
    <property type="molecule type" value="Genomic_DNA"/>
</dbReference>
<feature type="transmembrane region" description="Helical" evidence="1">
    <location>
        <begin position="58"/>
        <end position="80"/>
    </location>
</feature>
<evidence type="ECO:0000256" key="1">
    <source>
        <dbReference type="SAM" id="Phobius"/>
    </source>
</evidence>
<evidence type="ECO:0000313" key="3">
    <source>
        <dbReference type="Proteomes" id="UP001519287"/>
    </source>
</evidence>
<evidence type="ECO:0000313" key="2">
    <source>
        <dbReference type="EMBL" id="MBP1992824.1"/>
    </source>
</evidence>
<protein>
    <submittedName>
        <fullName evidence="2">Peptidoglycan/LPS O-acetylase OafA/YrhL</fullName>
    </submittedName>
</protein>
<name>A0ABS4IZ06_9BACL</name>
<feature type="transmembrane region" description="Helical" evidence="1">
    <location>
        <begin position="112"/>
        <end position="130"/>
    </location>
</feature>
<dbReference type="Proteomes" id="UP001519287">
    <property type="component" value="Unassembled WGS sequence"/>
</dbReference>
<feature type="transmembrane region" description="Helical" evidence="1">
    <location>
        <begin position="7"/>
        <end position="27"/>
    </location>
</feature>
<sequence>MSRNNYSIGIVLIAVAIVLLFGKLGVFHFLGAMLWPLFILIPGVLLHLFYFNRVLPSVVLVPGGMLIIYALMFFFCNLFGWNSMSFLWPGFIFGIAVGLYELYMFDRQSERGLLTASIVLAVIAAAFLGLMLLFKIGIYLLALLLVLAGVFMIIRKPRAW</sequence>